<sequence length="57" mass="6445">MYKSSYLPIYVCASGSLSVCLFICMKGVRQLINNCKKNPCFNYCRSSSTHLPVIKCM</sequence>
<proteinExistence type="predicted"/>
<organism evidence="2">
    <name type="scientific">Octopus bimaculoides</name>
    <name type="common">California two-spotted octopus</name>
    <dbReference type="NCBI Taxonomy" id="37653"/>
    <lineage>
        <taxon>Eukaryota</taxon>
        <taxon>Metazoa</taxon>
        <taxon>Spiralia</taxon>
        <taxon>Lophotrochozoa</taxon>
        <taxon>Mollusca</taxon>
        <taxon>Cephalopoda</taxon>
        <taxon>Coleoidea</taxon>
        <taxon>Octopodiformes</taxon>
        <taxon>Octopoda</taxon>
        <taxon>Incirrata</taxon>
        <taxon>Octopodidae</taxon>
        <taxon>Octopus</taxon>
    </lineage>
</organism>
<protein>
    <submittedName>
        <fullName evidence="2">Uncharacterized protein</fullName>
    </submittedName>
</protein>
<keyword evidence="1" id="KW-1133">Transmembrane helix</keyword>
<feature type="transmembrane region" description="Helical" evidence="1">
    <location>
        <begin position="6"/>
        <end position="28"/>
    </location>
</feature>
<name>A0A0L8G383_OCTBM</name>
<gene>
    <name evidence="2" type="ORF">OCBIM_22001787mg</name>
</gene>
<keyword evidence="1" id="KW-0472">Membrane</keyword>
<accession>A0A0L8G383</accession>
<evidence type="ECO:0000256" key="1">
    <source>
        <dbReference type="SAM" id="Phobius"/>
    </source>
</evidence>
<dbReference type="EMBL" id="KQ424419">
    <property type="protein sequence ID" value="KOF71040.1"/>
    <property type="molecule type" value="Genomic_DNA"/>
</dbReference>
<keyword evidence="1" id="KW-0812">Transmembrane</keyword>
<evidence type="ECO:0000313" key="2">
    <source>
        <dbReference type="EMBL" id="KOF71040.1"/>
    </source>
</evidence>
<reference evidence="2" key="1">
    <citation type="submission" date="2015-07" db="EMBL/GenBank/DDBJ databases">
        <title>MeaNS - Measles Nucleotide Surveillance Program.</title>
        <authorList>
            <person name="Tran T."/>
            <person name="Druce J."/>
        </authorList>
    </citation>
    <scope>NUCLEOTIDE SEQUENCE</scope>
    <source>
        <strain evidence="2">UCB-OBI-ISO-001</strain>
        <tissue evidence="2">Gonad</tissue>
    </source>
</reference>
<dbReference type="AlphaFoldDB" id="A0A0L8G383"/>